<dbReference type="EMBL" id="UGTB01000004">
    <property type="protein sequence ID" value="SUB61056.1"/>
    <property type="molecule type" value="Genomic_DNA"/>
</dbReference>
<evidence type="ECO:0000256" key="1">
    <source>
        <dbReference type="SAM" id="Phobius"/>
    </source>
</evidence>
<dbReference type="Proteomes" id="UP000255101">
    <property type="component" value="Unassembled WGS sequence"/>
</dbReference>
<reference evidence="2 3" key="1">
    <citation type="submission" date="2018-06" db="EMBL/GenBank/DDBJ databases">
        <authorList>
            <consortium name="Pathogen Informatics"/>
            <person name="Doyle S."/>
        </authorList>
    </citation>
    <scope>NUCLEOTIDE SEQUENCE [LARGE SCALE GENOMIC DNA]</scope>
    <source>
        <strain evidence="2 3">NCTC11460</strain>
    </source>
</reference>
<protein>
    <submittedName>
        <fullName evidence="2">Holin, phage phi LC3 family</fullName>
    </submittedName>
</protein>
<dbReference type="RefSeq" id="WP_002845594.1">
    <property type="nucleotide sequence ID" value="NZ_FOVA01000002.1"/>
</dbReference>
<organism evidence="2 3">
    <name type="scientific">Peptostreptococcus anaerobius</name>
    <dbReference type="NCBI Taxonomy" id="1261"/>
    <lineage>
        <taxon>Bacteria</taxon>
        <taxon>Bacillati</taxon>
        <taxon>Bacillota</taxon>
        <taxon>Clostridia</taxon>
        <taxon>Peptostreptococcales</taxon>
        <taxon>Peptostreptococcaceae</taxon>
        <taxon>Peptostreptococcus</taxon>
    </lineage>
</organism>
<feature type="transmembrane region" description="Helical" evidence="1">
    <location>
        <begin position="59"/>
        <end position="78"/>
    </location>
</feature>
<name>A0A379CH30_9FIRM</name>
<dbReference type="InterPro" id="IPR006485">
    <property type="entry name" value="Phage-like_holin"/>
</dbReference>
<evidence type="ECO:0000313" key="2">
    <source>
        <dbReference type="EMBL" id="SUB61056.1"/>
    </source>
</evidence>
<gene>
    <name evidence="2" type="ORF">NCTC11460_00973</name>
</gene>
<keyword evidence="1" id="KW-0472">Membrane</keyword>
<sequence length="83" mass="9085">MSRIENKIEKKSNRVERYKNPYFWIGLGGVILTSLQVEATSLTSWSSVGDLLLNTLSNPYLLGTTAMAILGVVINPSTKGIVD</sequence>
<dbReference type="AlphaFoldDB" id="A0A379CH30"/>
<keyword evidence="1" id="KW-0812">Transmembrane</keyword>
<feature type="transmembrane region" description="Helical" evidence="1">
    <location>
        <begin position="21"/>
        <end position="39"/>
    </location>
</feature>
<proteinExistence type="predicted"/>
<keyword evidence="1" id="KW-1133">Transmembrane helix</keyword>
<accession>A0A379CH30</accession>
<dbReference type="Pfam" id="PF04531">
    <property type="entry name" value="Phage_holin_1"/>
    <property type="match status" value="1"/>
</dbReference>
<evidence type="ECO:0000313" key="3">
    <source>
        <dbReference type="Proteomes" id="UP000255101"/>
    </source>
</evidence>